<dbReference type="PANTHER" id="PTHR45339">
    <property type="entry name" value="HYBRID SIGNAL TRANSDUCTION HISTIDINE KINASE J"/>
    <property type="match status" value="1"/>
</dbReference>
<keyword evidence="15" id="KW-1185">Reference proteome</keyword>
<evidence type="ECO:0000256" key="9">
    <source>
        <dbReference type="ARBA" id="ARBA00023136"/>
    </source>
</evidence>
<dbReference type="GO" id="GO:0005886">
    <property type="term" value="C:plasma membrane"/>
    <property type="evidence" value="ECO:0007669"/>
    <property type="project" value="UniProtKB-SubCell"/>
</dbReference>
<reference evidence="14 15" key="1">
    <citation type="submission" date="2018-06" db="EMBL/GenBank/DDBJ databases">
        <title>Echinicola strongylocentroti sp. nov., isolated from a sea urchin Strongylocentrotus intermedius.</title>
        <authorList>
            <person name="Bae S.S."/>
        </authorList>
    </citation>
    <scope>NUCLEOTIDE SEQUENCE [LARGE SCALE GENOMIC DNA]</scope>
    <source>
        <strain evidence="14 15">MEBiC08714</strain>
    </source>
</reference>
<evidence type="ECO:0000256" key="11">
    <source>
        <dbReference type="PROSITE-ProRule" id="PRU00169"/>
    </source>
</evidence>
<dbReference type="KEGG" id="est:DN752_06005"/>
<comment type="caution">
    <text evidence="11">Lacks conserved residue(s) required for the propagation of feature annotation.</text>
</comment>
<dbReference type="AlphaFoldDB" id="A0A2Z4IH13"/>
<dbReference type="InterPro" id="IPR008207">
    <property type="entry name" value="Sig_transdc_His_kin_Hpt_dom"/>
</dbReference>
<gene>
    <name evidence="14" type="ORF">DN752_06005</name>
</gene>
<dbReference type="SUPFAM" id="SSF47226">
    <property type="entry name" value="Histidine-containing phosphotransfer domain, HPT domain"/>
    <property type="match status" value="1"/>
</dbReference>
<keyword evidence="5" id="KW-0547">Nucleotide-binding</keyword>
<feature type="modified residue" description="Phosphohistidine" evidence="10">
    <location>
        <position position="355"/>
    </location>
</feature>
<feature type="domain" description="HPt" evidence="13">
    <location>
        <begin position="316"/>
        <end position="409"/>
    </location>
</feature>
<name>A0A2Z4IH13_9BACT</name>
<evidence type="ECO:0000313" key="14">
    <source>
        <dbReference type="EMBL" id="AWW29713.1"/>
    </source>
</evidence>
<dbReference type="CDD" id="cd17546">
    <property type="entry name" value="REC_hyHK_CKI1_RcsC-like"/>
    <property type="match status" value="1"/>
</dbReference>
<comment type="subcellular location">
    <subcellularLocation>
        <location evidence="1">Cell membrane</location>
        <topology evidence="1">Multi-pass membrane protein</topology>
    </subcellularLocation>
</comment>
<evidence type="ECO:0000259" key="12">
    <source>
        <dbReference type="PROSITE" id="PS50110"/>
    </source>
</evidence>
<dbReference type="EMBL" id="CP030041">
    <property type="protein sequence ID" value="AWW29713.1"/>
    <property type="molecule type" value="Genomic_DNA"/>
</dbReference>
<evidence type="ECO:0000256" key="6">
    <source>
        <dbReference type="ARBA" id="ARBA00022840"/>
    </source>
</evidence>
<keyword evidence="3 10" id="KW-0597">Phosphoprotein</keyword>
<dbReference type="GO" id="GO:0005524">
    <property type="term" value="F:ATP binding"/>
    <property type="evidence" value="ECO:0007669"/>
    <property type="project" value="UniProtKB-KW"/>
</dbReference>
<dbReference type="PANTHER" id="PTHR45339:SF1">
    <property type="entry name" value="HYBRID SIGNAL TRANSDUCTION HISTIDINE KINASE J"/>
    <property type="match status" value="1"/>
</dbReference>
<evidence type="ECO:0000256" key="2">
    <source>
        <dbReference type="ARBA" id="ARBA00022475"/>
    </source>
</evidence>
<dbReference type="InterPro" id="IPR036641">
    <property type="entry name" value="HPT_dom_sf"/>
</dbReference>
<keyword evidence="4" id="KW-0812">Transmembrane</keyword>
<dbReference type="Proteomes" id="UP000248688">
    <property type="component" value="Chromosome"/>
</dbReference>
<dbReference type="Gene3D" id="1.20.120.160">
    <property type="entry name" value="HPT domain"/>
    <property type="match status" value="1"/>
</dbReference>
<dbReference type="Pfam" id="PF00072">
    <property type="entry name" value="Response_reg"/>
    <property type="match status" value="1"/>
</dbReference>
<feature type="domain" description="Response regulatory" evidence="12">
    <location>
        <begin position="171"/>
        <end position="286"/>
    </location>
</feature>
<evidence type="ECO:0000256" key="8">
    <source>
        <dbReference type="ARBA" id="ARBA00023012"/>
    </source>
</evidence>
<sequence>MGLMVKLTKSLVTSQKGIVVSNSYIDPKISKVLKGDFYRINQLLLYIVEYLWHFAEKRRLDIICELAKEHPHHQYIHFKINGVAHQSAQYIVSYLSNDTQHQPTNAPEDPSTALSICRGLVNLLQCGVSVKNIDSNGSSLIIRFMLSKGTASGLAHSHHSDHGSKTLNKQTILVADSNPINRSIITTIIKQTGLVSQEASDGVSALQYLEKNPIDLVLVNHHLPVMDGIQTAHFIRQKAGASLPIIAMMAYPIEANDPIFAQSSLNDFLTLPFDEQQLMNKIQYWLNKKTPPEQQAPKRTQQLYDLDRLDAIAPGNKDFKQKMVALFKSVSESSVQELKEALDKNDEDSVRRIAHRLKPTITTMGIDSLKQPITDLEKGILPQNEKEKAILNLENVLTKVNEELEKMEW</sequence>
<evidence type="ECO:0000256" key="10">
    <source>
        <dbReference type="PROSITE-ProRule" id="PRU00110"/>
    </source>
</evidence>
<dbReference type="GO" id="GO:0004672">
    <property type="term" value="F:protein kinase activity"/>
    <property type="evidence" value="ECO:0007669"/>
    <property type="project" value="UniProtKB-ARBA"/>
</dbReference>
<dbReference type="InterPro" id="IPR001789">
    <property type="entry name" value="Sig_transdc_resp-reg_receiver"/>
</dbReference>
<evidence type="ECO:0000256" key="7">
    <source>
        <dbReference type="ARBA" id="ARBA00022989"/>
    </source>
</evidence>
<evidence type="ECO:0000259" key="13">
    <source>
        <dbReference type="PROSITE" id="PS50894"/>
    </source>
</evidence>
<evidence type="ECO:0000313" key="15">
    <source>
        <dbReference type="Proteomes" id="UP000248688"/>
    </source>
</evidence>
<evidence type="ECO:0000256" key="5">
    <source>
        <dbReference type="ARBA" id="ARBA00022741"/>
    </source>
</evidence>
<keyword evidence="9" id="KW-0472">Membrane</keyword>
<dbReference type="SUPFAM" id="SSF52172">
    <property type="entry name" value="CheY-like"/>
    <property type="match status" value="1"/>
</dbReference>
<dbReference type="GO" id="GO:0000160">
    <property type="term" value="P:phosphorelay signal transduction system"/>
    <property type="evidence" value="ECO:0007669"/>
    <property type="project" value="UniProtKB-KW"/>
</dbReference>
<dbReference type="InterPro" id="IPR011006">
    <property type="entry name" value="CheY-like_superfamily"/>
</dbReference>
<evidence type="ECO:0000256" key="3">
    <source>
        <dbReference type="ARBA" id="ARBA00022553"/>
    </source>
</evidence>
<evidence type="ECO:0008006" key="16">
    <source>
        <dbReference type="Google" id="ProtNLM"/>
    </source>
</evidence>
<keyword evidence="6" id="KW-0067">ATP-binding</keyword>
<dbReference type="Gene3D" id="3.40.50.2300">
    <property type="match status" value="1"/>
</dbReference>
<keyword evidence="2" id="KW-1003">Cell membrane</keyword>
<proteinExistence type="predicted"/>
<keyword evidence="8" id="KW-0902">Two-component regulatory system</keyword>
<accession>A0A2Z4IH13</accession>
<protein>
    <recommendedName>
        <fullName evidence="16">Response regulator</fullName>
    </recommendedName>
</protein>
<evidence type="ECO:0000256" key="1">
    <source>
        <dbReference type="ARBA" id="ARBA00004651"/>
    </source>
</evidence>
<dbReference type="PROSITE" id="PS50894">
    <property type="entry name" value="HPT"/>
    <property type="match status" value="1"/>
</dbReference>
<dbReference type="PROSITE" id="PS50110">
    <property type="entry name" value="RESPONSE_REGULATORY"/>
    <property type="match status" value="1"/>
</dbReference>
<keyword evidence="7" id="KW-1133">Transmembrane helix</keyword>
<evidence type="ECO:0000256" key="4">
    <source>
        <dbReference type="ARBA" id="ARBA00022692"/>
    </source>
</evidence>
<dbReference type="Pfam" id="PF01627">
    <property type="entry name" value="Hpt"/>
    <property type="match status" value="1"/>
</dbReference>
<dbReference type="OrthoDB" id="9811889at2"/>
<organism evidence="14 15">
    <name type="scientific">Echinicola strongylocentroti</name>
    <dbReference type="NCBI Taxonomy" id="1795355"/>
    <lineage>
        <taxon>Bacteria</taxon>
        <taxon>Pseudomonadati</taxon>
        <taxon>Bacteroidota</taxon>
        <taxon>Cytophagia</taxon>
        <taxon>Cytophagales</taxon>
        <taxon>Cyclobacteriaceae</taxon>
        <taxon>Echinicola</taxon>
    </lineage>
</organism>
<dbReference type="SMART" id="SM00448">
    <property type="entry name" value="REC"/>
    <property type="match status" value="1"/>
</dbReference>